<feature type="domain" description="Reverse transcriptase Ty1/copia-type" evidence="2">
    <location>
        <begin position="100"/>
        <end position="156"/>
    </location>
</feature>
<proteinExistence type="predicted"/>
<evidence type="ECO:0000313" key="3">
    <source>
        <dbReference type="EMBL" id="GJT91714.1"/>
    </source>
</evidence>
<dbReference type="InterPro" id="IPR013103">
    <property type="entry name" value="RVT_2"/>
</dbReference>
<gene>
    <name evidence="3" type="ORF">Tco_1080559</name>
</gene>
<feature type="region of interest" description="Disordered" evidence="1">
    <location>
        <begin position="27"/>
        <end position="54"/>
    </location>
</feature>
<sequence length="292" mass="32720">MFDEFFNPPLSVVSLVPAVVARIPVDPTGSPMSTSLEQDAPSVNTPSEESYSNVQSSHTPFELLGKWTKNHPLANVIGDPSRSSIKTNLGCTKKQGSIGCYLQEEGIDFKETFAPVARLEAIRIFIANAPNKNMTIYQIDVKTSFLNGELREVVYALRVWYDMFSSFLLSQEFSKGTSDMGLGYSKDYCITLTTYADADYAGCQDTRQSTSSVIALCCNNVQHSRSKHIDVRYHCIKEQVENRVVEVRTEYRLADIFTKALPQEIFNFLIDKLGMKSMSLKSLNCLAEKVEE</sequence>
<dbReference type="PANTHER" id="PTHR11439">
    <property type="entry name" value="GAG-POL-RELATED RETROTRANSPOSON"/>
    <property type="match status" value="1"/>
</dbReference>
<evidence type="ECO:0000259" key="2">
    <source>
        <dbReference type="Pfam" id="PF07727"/>
    </source>
</evidence>
<reference evidence="3" key="2">
    <citation type="submission" date="2022-01" db="EMBL/GenBank/DDBJ databases">
        <authorList>
            <person name="Yamashiro T."/>
            <person name="Shiraishi A."/>
            <person name="Satake H."/>
            <person name="Nakayama K."/>
        </authorList>
    </citation>
    <scope>NUCLEOTIDE SEQUENCE</scope>
</reference>
<dbReference type="EMBL" id="BQNB010020043">
    <property type="protein sequence ID" value="GJT91714.1"/>
    <property type="molecule type" value="Genomic_DNA"/>
</dbReference>
<dbReference type="Pfam" id="PF07727">
    <property type="entry name" value="RVT_2"/>
    <property type="match status" value="1"/>
</dbReference>
<reference evidence="3" key="1">
    <citation type="journal article" date="2022" name="Int. J. Mol. Sci.">
        <title>Draft Genome of Tanacetum Coccineum: Genomic Comparison of Closely Related Tanacetum-Family Plants.</title>
        <authorList>
            <person name="Yamashiro T."/>
            <person name="Shiraishi A."/>
            <person name="Nakayama K."/>
            <person name="Satake H."/>
        </authorList>
    </citation>
    <scope>NUCLEOTIDE SEQUENCE</scope>
</reference>
<accession>A0ABQ5HVX9</accession>
<evidence type="ECO:0000256" key="1">
    <source>
        <dbReference type="SAM" id="MobiDB-lite"/>
    </source>
</evidence>
<comment type="caution">
    <text evidence="3">The sequence shown here is derived from an EMBL/GenBank/DDBJ whole genome shotgun (WGS) entry which is preliminary data.</text>
</comment>
<evidence type="ECO:0000313" key="4">
    <source>
        <dbReference type="Proteomes" id="UP001151760"/>
    </source>
</evidence>
<protein>
    <submittedName>
        <fullName evidence="3">Retrovirus-related pol polyprotein from transposon TNT 1-94</fullName>
    </submittedName>
</protein>
<keyword evidence="4" id="KW-1185">Reference proteome</keyword>
<feature type="compositionally biased region" description="Polar residues" evidence="1">
    <location>
        <begin position="30"/>
        <end position="54"/>
    </location>
</feature>
<name>A0ABQ5HVX9_9ASTR</name>
<dbReference type="CDD" id="cd09272">
    <property type="entry name" value="RNase_HI_RT_Ty1"/>
    <property type="match status" value="1"/>
</dbReference>
<dbReference type="PANTHER" id="PTHR11439:SF509">
    <property type="entry name" value="RNA-DIRECTED DNA POLYMERASE"/>
    <property type="match status" value="1"/>
</dbReference>
<dbReference type="Proteomes" id="UP001151760">
    <property type="component" value="Unassembled WGS sequence"/>
</dbReference>
<organism evidence="3 4">
    <name type="scientific">Tanacetum coccineum</name>
    <dbReference type="NCBI Taxonomy" id="301880"/>
    <lineage>
        <taxon>Eukaryota</taxon>
        <taxon>Viridiplantae</taxon>
        <taxon>Streptophyta</taxon>
        <taxon>Embryophyta</taxon>
        <taxon>Tracheophyta</taxon>
        <taxon>Spermatophyta</taxon>
        <taxon>Magnoliopsida</taxon>
        <taxon>eudicotyledons</taxon>
        <taxon>Gunneridae</taxon>
        <taxon>Pentapetalae</taxon>
        <taxon>asterids</taxon>
        <taxon>campanulids</taxon>
        <taxon>Asterales</taxon>
        <taxon>Asteraceae</taxon>
        <taxon>Asteroideae</taxon>
        <taxon>Anthemideae</taxon>
        <taxon>Anthemidinae</taxon>
        <taxon>Tanacetum</taxon>
    </lineage>
</organism>